<evidence type="ECO:0000256" key="1">
    <source>
        <dbReference type="ARBA" id="ARBA00010050"/>
    </source>
</evidence>
<dbReference type="OrthoDB" id="9984275at2759"/>
<dbReference type="Pfam" id="PF14938">
    <property type="entry name" value="SNAP"/>
    <property type="match status" value="2"/>
</dbReference>
<dbReference type="GO" id="GO:0031201">
    <property type="term" value="C:SNARE complex"/>
    <property type="evidence" value="ECO:0007669"/>
    <property type="project" value="TreeGrafter"/>
</dbReference>
<keyword evidence="2" id="KW-0813">Transport</keyword>
<evidence type="ECO:0000313" key="4">
    <source>
        <dbReference type="EMBL" id="CAD7626817.1"/>
    </source>
</evidence>
<dbReference type="GO" id="GO:0035494">
    <property type="term" value="P:SNARE complex disassembly"/>
    <property type="evidence" value="ECO:0007669"/>
    <property type="project" value="TreeGrafter"/>
</dbReference>
<dbReference type="AlphaFoldDB" id="A0A7R9KPS2"/>
<gene>
    <name evidence="4" type="ORF">OSB1V03_LOCUS7249</name>
</gene>
<keyword evidence="5" id="KW-1185">Reference proteome</keyword>
<comment type="similarity">
    <text evidence="1">Belongs to the SNAP family.</text>
</comment>
<dbReference type="GO" id="GO:0019905">
    <property type="term" value="F:syntaxin binding"/>
    <property type="evidence" value="ECO:0007669"/>
    <property type="project" value="TreeGrafter"/>
</dbReference>
<reference evidence="4" key="1">
    <citation type="submission" date="2020-11" db="EMBL/GenBank/DDBJ databases">
        <authorList>
            <person name="Tran Van P."/>
        </authorList>
    </citation>
    <scope>NUCLEOTIDE SEQUENCE</scope>
</reference>
<sequence length="263" mass="28857">MADSEAKGNQYLADAQKRLKSSQGFFGGLLGGGSRQDEAVELYVRAANCFKMAKKWNGRANSPIPLIITISSRTYLWGGSHWSPHRHTQTLTIPLNCTLTNNPFTPSIHLCSPHWSSPLEPLTTTTAIIIGPLEPLTPLLMTAAGNAFCEAAVLHLKAGNKHDAGTGYVDAGNCYKKADPQEAINCITKAIEIYTDMGRFTIAAKHHMTVAEIYETECVDIGKAMTHYEQAADYYKGEESNTSANRCLLIVARYSAQLEQYQK</sequence>
<dbReference type="PANTHER" id="PTHR13768:SF8">
    <property type="entry name" value="ALPHA-SOLUBLE NSF ATTACHMENT PROTEIN"/>
    <property type="match status" value="1"/>
</dbReference>
<dbReference type="InterPro" id="IPR011990">
    <property type="entry name" value="TPR-like_helical_dom_sf"/>
</dbReference>
<dbReference type="Gene3D" id="1.25.40.10">
    <property type="entry name" value="Tetratricopeptide repeat domain"/>
    <property type="match status" value="2"/>
</dbReference>
<organism evidence="4">
    <name type="scientific">Medioppia subpectinata</name>
    <dbReference type="NCBI Taxonomy" id="1979941"/>
    <lineage>
        <taxon>Eukaryota</taxon>
        <taxon>Metazoa</taxon>
        <taxon>Ecdysozoa</taxon>
        <taxon>Arthropoda</taxon>
        <taxon>Chelicerata</taxon>
        <taxon>Arachnida</taxon>
        <taxon>Acari</taxon>
        <taxon>Acariformes</taxon>
        <taxon>Sarcoptiformes</taxon>
        <taxon>Oribatida</taxon>
        <taxon>Brachypylina</taxon>
        <taxon>Oppioidea</taxon>
        <taxon>Oppiidae</taxon>
        <taxon>Medioppia</taxon>
    </lineage>
</organism>
<evidence type="ECO:0008006" key="6">
    <source>
        <dbReference type="Google" id="ProtNLM"/>
    </source>
</evidence>
<dbReference type="Proteomes" id="UP000759131">
    <property type="component" value="Unassembled WGS sequence"/>
</dbReference>
<dbReference type="EMBL" id="OC858754">
    <property type="protein sequence ID" value="CAD7626817.1"/>
    <property type="molecule type" value="Genomic_DNA"/>
</dbReference>
<protein>
    <recommendedName>
        <fullName evidence="6">Alpha-soluble NSF attachment protein</fullName>
    </recommendedName>
</protein>
<dbReference type="EMBL" id="CAJPIZ010004179">
    <property type="protein sequence ID" value="CAG2107247.1"/>
    <property type="molecule type" value="Genomic_DNA"/>
</dbReference>
<dbReference type="GO" id="GO:0005774">
    <property type="term" value="C:vacuolar membrane"/>
    <property type="evidence" value="ECO:0007669"/>
    <property type="project" value="TreeGrafter"/>
</dbReference>
<dbReference type="PANTHER" id="PTHR13768">
    <property type="entry name" value="SOLUBLE NSF ATTACHMENT PROTEIN SNAP"/>
    <property type="match status" value="1"/>
</dbReference>
<dbReference type="SUPFAM" id="SSF48452">
    <property type="entry name" value="TPR-like"/>
    <property type="match status" value="1"/>
</dbReference>
<evidence type="ECO:0000256" key="2">
    <source>
        <dbReference type="ARBA" id="ARBA00022448"/>
    </source>
</evidence>
<dbReference type="InterPro" id="IPR000744">
    <property type="entry name" value="NSF_attach"/>
</dbReference>
<evidence type="ECO:0000313" key="5">
    <source>
        <dbReference type="Proteomes" id="UP000759131"/>
    </source>
</evidence>
<dbReference type="GO" id="GO:0005483">
    <property type="term" value="F:soluble NSF attachment protein activity"/>
    <property type="evidence" value="ECO:0007669"/>
    <property type="project" value="TreeGrafter"/>
</dbReference>
<dbReference type="GO" id="GO:0006886">
    <property type="term" value="P:intracellular protein transport"/>
    <property type="evidence" value="ECO:0007669"/>
    <property type="project" value="InterPro"/>
</dbReference>
<accession>A0A7R9KPS2</accession>
<keyword evidence="3" id="KW-0653">Protein transport</keyword>
<name>A0A7R9KPS2_9ACAR</name>
<proteinExistence type="inferred from homology"/>
<evidence type="ECO:0000256" key="3">
    <source>
        <dbReference type="ARBA" id="ARBA00022927"/>
    </source>
</evidence>
<feature type="non-terminal residue" evidence="4">
    <location>
        <position position="1"/>
    </location>
</feature>